<evidence type="ECO:0000313" key="2">
    <source>
        <dbReference type="EMBL" id="CAB4581760.1"/>
    </source>
</evidence>
<sequence length="129" mass="13923">MNRKSKATMRELISDAKPSPSQQKKSRIPSGIHDGVLTDRKGQTYTLSAQGITAEDALRFVNLGAQVVFDECGCGGTCGFVYATEDDVPALGKKKPVMKTHKGLTGELSVWQSEQGEKVLLATGPVEWI</sequence>
<gene>
    <name evidence="2" type="ORF">UFOPK1684_01462</name>
</gene>
<protein>
    <submittedName>
        <fullName evidence="2">Unannotated protein</fullName>
    </submittedName>
</protein>
<reference evidence="2" key="1">
    <citation type="submission" date="2020-05" db="EMBL/GenBank/DDBJ databases">
        <authorList>
            <person name="Chiriac C."/>
            <person name="Salcher M."/>
            <person name="Ghai R."/>
            <person name="Kavagutti S V."/>
        </authorList>
    </citation>
    <scope>NUCLEOTIDE SEQUENCE</scope>
</reference>
<proteinExistence type="predicted"/>
<accession>A0A6J6EYL3</accession>
<evidence type="ECO:0000256" key="1">
    <source>
        <dbReference type="SAM" id="MobiDB-lite"/>
    </source>
</evidence>
<name>A0A6J6EYL3_9ZZZZ</name>
<organism evidence="2">
    <name type="scientific">freshwater metagenome</name>
    <dbReference type="NCBI Taxonomy" id="449393"/>
    <lineage>
        <taxon>unclassified sequences</taxon>
        <taxon>metagenomes</taxon>
        <taxon>ecological metagenomes</taxon>
    </lineage>
</organism>
<dbReference type="EMBL" id="CAEZTM010000107">
    <property type="protein sequence ID" value="CAB4581760.1"/>
    <property type="molecule type" value="Genomic_DNA"/>
</dbReference>
<feature type="region of interest" description="Disordered" evidence="1">
    <location>
        <begin position="1"/>
        <end position="37"/>
    </location>
</feature>
<dbReference type="AlphaFoldDB" id="A0A6J6EYL3"/>